<evidence type="ECO:0000313" key="2">
    <source>
        <dbReference type="EMBL" id="KAI1519679.1"/>
    </source>
</evidence>
<feature type="compositionally biased region" description="Polar residues" evidence="1">
    <location>
        <begin position="43"/>
        <end position="53"/>
    </location>
</feature>
<protein>
    <submittedName>
        <fullName evidence="2">Uncharacterized protein</fullName>
    </submittedName>
</protein>
<accession>A0A922NKR5</accession>
<dbReference type="Proteomes" id="UP000249757">
    <property type="component" value="Unassembled WGS sequence"/>
</dbReference>
<feature type="region of interest" description="Disordered" evidence="1">
    <location>
        <begin position="1"/>
        <end position="53"/>
    </location>
</feature>
<dbReference type="AlphaFoldDB" id="A0A922NKR5"/>
<comment type="caution">
    <text evidence="2">The sequence shown here is derived from an EMBL/GenBank/DDBJ whole genome shotgun (WGS) entry which is preliminary data.</text>
</comment>
<dbReference type="EMBL" id="NRDI02000001">
    <property type="protein sequence ID" value="KAI1519679.1"/>
    <property type="molecule type" value="Genomic_DNA"/>
</dbReference>
<evidence type="ECO:0000256" key="1">
    <source>
        <dbReference type="SAM" id="MobiDB-lite"/>
    </source>
</evidence>
<sequence length="53" mass="5643">MRNRANSSQFTLEAIRAHPGLQPQVSTMPSSHSAQSAKGPEATGSQGRGTHQR</sequence>
<gene>
    <name evidence="2" type="ORF">Ptr86124_000047</name>
</gene>
<reference evidence="3" key="1">
    <citation type="journal article" date="2022" name="Microb. Genom.">
        <title>A global pangenome for the wheat fungal pathogen Pyrenophora tritici-repentis and prediction of effector protein structural homology.</title>
        <authorList>
            <person name="Moolhuijzen P.M."/>
            <person name="See P.T."/>
            <person name="Shi G."/>
            <person name="Powell H.R."/>
            <person name="Cockram J."/>
            <person name="Jorgensen L.N."/>
            <person name="Benslimane H."/>
            <person name="Strelkov S.E."/>
            <person name="Turner J."/>
            <person name="Liu Z."/>
            <person name="Moffat C.S."/>
        </authorList>
    </citation>
    <scope>NUCLEOTIDE SEQUENCE [LARGE SCALE GENOMIC DNA]</scope>
</reference>
<keyword evidence="3" id="KW-1185">Reference proteome</keyword>
<feature type="compositionally biased region" description="Polar residues" evidence="1">
    <location>
        <begin position="1"/>
        <end position="11"/>
    </location>
</feature>
<name>A0A922NKR5_9PLEO</name>
<proteinExistence type="predicted"/>
<feature type="compositionally biased region" description="Polar residues" evidence="1">
    <location>
        <begin position="23"/>
        <end position="36"/>
    </location>
</feature>
<evidence type="ECO:0000313" key="3">
    <source>
        <dbReference type="Proteomes" id="UP000249757"/>
    </source>
</evidence>
<organism evidence="2 3">
    <name type="scientific">Pyrenophora tritici-repentis</name>
    <dbReference type="NCBI Taxonomy" id="45151"/>
    <lineage>
        <taxon>Eukaryota</taxon>
        <taxon>Fungi</taxon>
        <taxon>Dikarya</taxon>
        <taxon>Ascomycota</taxon>
        <taxon>Pezizomycotina</taxon>
        <taxon>Dothideomycetes</taxon>
        <taxon>Pleosporomycetidae</taxon>
        <taxon>Pleosporales</taxon>
        <taxon>Pleosporineae</taxon>
        <taxon>Pleosporaceae</taxon>
        <taxon>Pyrenophora</taxon>
    </lineage>
</organism>